<keyword evidence="3" id="KW-1185">Reference proteome</keyword>
<gene>
    <name evidence="2" type="ORF">GCM10008967_25940</name>
</gene>
<protein>
    <submittedName>
        <fullName evidence="2">Uncharacterized protein</fullName>
    </submittedName>
</protein>
<dbReference type="InterPro" id="IPR014717">
    <property type="entry name" value="Transl_elong_EF1B/ribsomal_bS6"/>
</dbReference>
<comment type="caution">
    <text evidence="2">The sequence shown here is derived from an EMBL/GenBank/DDBJ whole genome shotgun (WGS) entry which is preliminary data.</text>
</comment>
<evidence type="ECO:0000256" key="1">
    <source>
        <dbReference type="SAM" id="MobiDB-lite"/>
    </source>
</evidence>
<dbReference type="EMBL" id="BAAADJ010000023">
    <property type="protein sequence ID" value="GAA0333991.1"/>
    <property type="molecule type" value="Genomic_DNA"/>
</dbReference>
<accession>A0ABP3G2W7</accession>
<proteinExistence type="predicted"/>
<sequence>MNATNIAKLTLLSFIILALLLFSGYQFVALPIEKEIQSLESEIEMETKRYQSLEVLENKPEDPGEIKLNQLKAQLPTNPLLDQLILDLEKAELASNTLILNMSFGVASLEQPAEDSATDQTEETDSTETSTTTSFPNGVEKLTVSMSVQAPSHNHLELFLKELEEMERIIQVENLAFSGGEGQTNETNSTVVFSIQISAFYYPNGEIMETNS</sequence>
<evidence type="ECO:0000313" key="3">
    <source>
        <dbReference type="Proteomes" id="UP001500782"/>
    </source>
</evidence>
<dbReference type="Proteomes" id="UP001500782">
    <property type="component" value="Unassembled WGS sequence"/>
</dbReference>
<dbReference type="RefSeq" id="WP_343799702.1">
    <property type="nucleotide sequence ID" value="NZ_BAAADJ010000023.1"/>
</dbReference>
<organism evidence="2 3">
    <name type="scientific">Bacillus carboniphilus</name>
    <dbReference type="NCBI Taxonomy" id="86663"/>
    <lineage>
        <taxon>Bacteria</taxon>
        <taxon>Bacillati</taxon>
        <taxon>Bacillota</taxon>
        <taxon>Bacilli</taxon>
        <taxon>Bacillales</taxon>
        <taxon>Bacillaceae</taxon>
        <taxon>Bacillus</taxon>
    </lineage>
</organism>
<evidence type="ECO:0000313" key="2">
    <source>
        <dbReference type="EMBL" id="GAA0333991.1"/>
    </source>
</evidence>
<reference evidence="3" key="1">
    <citation type="journal article" date="2019" name="Int. J. Syst. Evol. Microbiol.">
        <title>The Global Catalogue of Microorganisms (GCM) 10K type strain sequencing project: providing services to taxonomists for standard genome sequencing and annotation.</title>
        <authorList>
            <consortium name="The Broad Institute Genomics Platform"/>
            <consortium name="The Broad Institute Genome Sequencing Center for Infectious Disease"/>
            <person name="Wu L."/>
            <person name="Ma J."/>
        </authorList>
    </citation>
    <scope>NUCLEOTIDE SEQUENCE [LARGE SCALE GENOMIC DNA]</scope>
    <source>
        <strain evidence="3">JCM 9731</strain>
    </source>
</reference>
<feature type="compositionally biased region" description="Acidic residues" evidence="1">
    <location>
        <begin position="112"/>
        <end position="126"/>
    </location>
</feature>
<feature type="region of interest" description="Disordered" evidence="1">
    <location>
        <begin position="111"/>
        <end position="137"/>
    </location>
</feature>
<dbReference type="Gene3D" id="3.30.70.60">
    <property type="match status" value="1"/>
</dbReference>
<name>A0ABP3G2W7_9BACI</name>